<evidence type="ECO:0000256" key="1">
    <source>
        <dbReference type="ARBA" id="ARBA00010868"/>
    </source>
</evidence>
<dbReference type="InterPro" id="IPR000827">
    <property type="entry name" value="Chemokine_CC_CS"/>
</dbReference>
<dbReference type="OrthoDB" id="8934837at2759"/>
<dbReference type="InterPro" id="IPR001811">
    <property type="entry name" value="Chemokine_IL8-like_dom"/>
</dbReference>
<name>A0A9K3Y7Z2_ICTPU</name>
<reference evidence="7" key="2">
    <citation type="submission" date="2025-08" db="UniProtKB">
        <authorList>
            <consortium name="RefSeq"/>
        </authorList>
    </citation>
    <scope>IDENTIFICATION</scope>
    <source>
        <tissue evidence="7">Blood</tissue>
    </source>
</reference>
<dbReference type="SUPFAM" id="SSF54117">
    <property type="entry name" value="Interleukin 8-like chemokines"/>
    <property type="match status" value="1"/>
</dbReference>
<accession>A0A9K3Y7Z2</accession>
<dbReference type="SMART" id="SM00199">
    <property type="entry name" value="SCY"/>
    <property type="match status" value="1"/>
</dbReference>
<reference evidence="6" key="1">
    <citation type="journal article" date="2016" name="Nat. Commun.">
        <title>The channel catfish genome sequence provides insights into the evolution of scale formation in teleosts.</title>
        <authorList>
            <person name="Liu Z."/>
            <person name="Liu S."/>
            <person name="Yao J."/>
            <person name="Bao L."/>
            <person name="Zhang J."/>
            <person name="Li Y."/>
            <person name="Jiang C."/>
            <person name="Sun L."/>
            <person name="Wang R."/>
            <person name="Zhang Y."/>
            <person name="Zhou T."/>
            <person name="Zeng Q."/>
            <person name="Fu Q."/>
            <person name="Gao S."/>
            <person name="Li N."/>
            <person name="Koren S."/>
            <person name="Jiang Y."/>
            <person name="Zimin A."/>
            <person name="Xu P."/>
            <person name="Phillippy A.M."/>
            <person name="Geng X."/>
            <person name="Song L."/>
            <person name="Sun F."/>
            <person name="Li C."/>
            <person name="Wang X."/>
            <person name="Chen A."/>
            <person name="Jin Y."/>
            <person name="Yuan Z."/>
            <person name="Yang Y."/>
            <person name="Tan S."/>
            <person name="Peatman E."/>
            <person name="Lu J."/>
            <person name="Qin Z."/>
            <person name="Dunham R."/>
            <person name="Li Z."/>
            <person name="Sonstegard T."/>
            <person name="Feng J."/>
            <person name="Danzmann R.G."/>
            <person name="Schroeder S."/>
            <person name="Scheffler B."/>
            <person name="Duke M.V."/>
            <person name="Ballard L."/>
            <person name="Kucuktas H."/>
            <person name="Kaltenboeck L."/>
            <person name="Liu H."/>
            <person name="Armbruster J."/>
            <person name="Xie Y."/>
            <person name="Kirby M.L."/>
            <person name="Tian Y."/>
            <person name="Flanagan M.E."/>
            <person name="Mu W."/>
            <person name="Waldbieser G.C."/>
        </authorList>
    </citation>
    <scope>NUCLEOTIDE SEQUENCE [LARGE SCALE GENOMIC DNA]</scope>
    <source>
        <strain evidence="6">SDA103</strain>
    </source>
</reference>
<evidence type="ECO:0000313" key="6">
    <source>
        <dbReference type="Proteomes" id="UP000221080"/>
    </source>
</evidence>
<keyword evidence="2 4" id="KW-0202">Cytokine</keyword>
<dbReference type="PANTHER" id="PTHR12015">
    <property type="entry name" value="SMALL INDUCIBLE CYTOKINE A"/>
    <property type="match status" value="1"/>
</dbReference>
<dbReference type="Gene3D" id="2.40.50.40">
    <property type="match status" value="1"/>
</dbReference>
<comment type="similarity">
    <text evidence="1 4">Belongs to the intercrine beta (chemokine CC) family.</text>
</comment>
<evidence type="ECO:0000256" key="4">
    <source>
        <dbReference type="RuleBase" id="RU361150"/>
    </source>
</evidence>
<evidence type="ECO:0000259" key="5">
    <source>
        <dbReference type="SMART" id="SM00199"/>
    </source>
</evidence>
<dbReference type="GO" id="GO:0008009">
    <property type="term" value="F:chemokine activity"/>
    <property type="evidence" value="ECO:0007669"/>
    <property type="project" value="InterPro"/>
</dbReference>
<evidence type="ECO:0000256" key="2">
    <source>
        <dbReference type="ARBA" id="ARBA00022514"/>
    </source>
</evidence>
<dbReference type="AlphaFoldDB" id="A0A9K3Y7Z2"/>
<protein>
    <recommendedName>
        <fullName evidence="4">C-C motif chemokine</fullName>
    </recommendedName>
</protein>
<feature type="domain" description="Chemokine interleukin-8-like" evidence="5">
    <location>
        <begin position="85"/>
        <end position="143"/>
    </location>
</feature>
<keyword evidence="4" id="KW-0145">Chemotaxis</keyword>
<dbReference type="GeneID" id="108269312"/>
<keyword evidence="3" id="KW-1015">Disulfide bond</keyword>
<evidence type="ECO:0000256" key="3">
    <source>
        <dbReference type="ARBA" id="ARBA00023157"/>
    </source>
</evidence>
<dbReference type="CDD" id="cd00272">
    <property type="entry name" value="Chemokine_CC"/>
    <property type="match status" value="1"/>
</dbReference>
<sequence>MFSKVFKYLNRIRIEVMLRKKNRARMLYCSRKPSTEKKEKNSLTYRSLCEIRLSARMRNLTALLFLLSLCSLHLVSSAPAPMDFRIICCQKTTKVKIPLKIIVNYRWTSNNCPIKAIVFETLNKKQHCVDPTAVWVNHHMKAVDLRNSTTITAKP</sequence>
<dbReference type="Pfam" id="PF00048">
    <property type="entry name" value="IL8"/>
    <property type="match status" value="1"/>
</dbReference>
<dbReference type="GO" id="GO:0005615">
    <property type="term" value="C:extracellular space"/>
    <property type="evidence" value="ECO:0007669"/>
    <property type="project" value="UniProtKB-KW"/>
</dbReference>
<organism evidence="6 7">
    <name type="scientific">Ictalurus punctatus</name>
    <name type="common">Channel catfish</name>
    <name type="synonym">Silurus punctatus</name>
    <dbReference type="NCBI Taxonomy" id="7998"/>
    <lineage>
        <taxon>Eukaryota</taxon>
        <taxon>Metazoa</taxon>
        <taxon>Chordata</taxon>
        <taxon>Craniata</taxon>
        <taxon>Vertebrata</taxon>
        <taxon>Euteleostomi</taxon>
        <taxon>Actinopterygii</taxon>
        <taxon>Neopterygii</taxon>
        <taxon>Teleostei</taxon>
        <taxon>Ostariophysi</taxon>
        <taxon>Siluriformes</taxon>
        <taxon>Ictaluridae</taxon>
        <taxon>Ictalurus</taxon>
    </lineage>
</organism>
<evidence type="ECO:0000313" key="7">
    <source>
        <dbReference type="RefSeq" id="XP_017330605.3"/>
    </source>
</evidence>
<dbReference type="RefSeq" id="XP_017330605.3">
    <property type="nucleotide sequence ID" value="XM_017475116.3"/>
</dbReference>
<keyword evidence="4" id="KW-0964">Secreted</keyword>
<dbReference type="Proteomes" id="UP000221080">
    <property type="component" value="Chromosome 8"/>
</dbReference>
<dbReference type="PROSITE" id="PS00472">
    <property type="entry name" value="SMALL_CYTOKINES_CC"/>
    <property type="match status" value="1"/>
</dbReference>
<dbReference type="InterPro" id="IPR039809">
    <property type="entry name" value="Chemokine_b/g/d"/>
</dbReference>
<dbReference type="GO" id="GO:0006955">
    <property type="term" value="P:immune response"/>
    <property type="evidence" value="ECO:0007669"/>
    <property type="project" value="InterPro"/>
</dbReference>
<keyword evidence="6" id="KW-1185">Reference proteome</keyword>
<proteinExistence type="inferred from homology"/>
<comment type="subcellular location">
    <subcellularLocation>
        <location evidence="4">Secreted</location>
    </subcellularLocation>
</comment>
<gene>
    <name evidence="7" type="primary">LOC108269312</name>
</gene>
<dbReference type="InterPro" id="IPR036048">
    <property type="entry name" value="Interleukin_8-like_sf"/>
</dbReference>
<dbReference type="KEGG" id="ipu:108269312"/>